<dbReference type="AlphaFoldDB" id="A0AAN9XKE6"/>
<name>A0AAN9XKE6_PSOTE</name>
<organism evidence="1 2">
    <name type="scientific">Psophocarpus tetragonolobus</name>
    <name type="common">Winged bean</name>
    <name type="synonym">Dolichos tetragonolobus</name>
    <dbReference type="NCBI Taxonomy" id="3891"/>
    <lineage>
        <taxon>Eukaryota</taxon>
        <taxon>Viridiplantae</taxon>
        <taxon>Streptophyta</taxon>
        <taxon>Embryophyta</taxon>
        <taxon>Tracheophyta</taxon>
        <taxon>Spermatophyta</taxon>
        <taxon>Magnoliopsida</taxon>
        <taxon>eudicotyledons</taxon>
        <taxon>Gunneridae</taxon>
        <taxon>Pentapetalae</taxon>
        <taxon>rosids</taxon>
        <taxon>fabids</taxon>
        <taxon>Fabales</taxon>
        <taxon>Fabaceae</taxon>
        <taxon>Papilionoideae</taxon>
        <taxon>50 kb inversion clade</taxon>
        <taxon>NPAAA clade</taxon>
        <taxon>indigoferoid/millettioid clade</taxon>
        <taxon>Phaseoleae</taxon>
        <taxon>Psophocarpus</taxon>
    </lineage>
</organism>
<evidence type="ECO:0000313" key="2">
    <source>
        <dbReference type="Proteomes" id="UP001386955"/>
    </source>
</evidence>
<proteinExistence type="predicted"/>
<dbReference type="EMBL" id="JAYMYS010000004">
    <property type="protein sequence ID" value="KAK7396132.1"/>
    <property type="molecule type" value="Genomic_DNA"/>
</dbReference>
<comment type="caution">
    <text evidence="1">The sequence shown here is derived from an EMBL/GenBank/DDBJ whole genome shotgun (WGS) entry which is preliminary data.</text>
</comment>
<protein>
    <submittedName>
        <fullName evidence="1">Uncharacterized protein</fullName>
    </submittedName>
</protein>
<accession>A0AAN9XKE6</accession>
<evidence type="ECO:0000313" key="1">
    <source>
        <dbReference type="EMBL" id="KAK7396132.1"/>
    </source>
</evidence>
<keyword evidence="2" id="KW-1185">Reference proteome</keyword>
<dbReference type="Proteomes" id="UP001386955">
    <property type="component" value="Unassembled WGS sequence"/>
</dbReference>
<sequence length="76" mass="8844">MCGYFLFLQDLASFADMDLSPFQMKLFRGSQSYLSQFHTHNYKKSTKLVPSTKSAGHHMLRLKGICFHSPRFNLRV</sequence>
<gene>
    <name evidence="1" type="ORF">VNO78_16923</name>
</gene>
<reference evidence="1 2" key="1">
    <citation type="submission" date="2024-01" db="EMBL/GenBank/DDBJ databases">
        <title>The genomes of 5 underutilized Papilionoideae crops provide insights into root nodulation and disease resistanc.</title>
        <authorList>
            <person name="Jiang F."/>
        </authorList>
    </citation>
    <scope>NUCLEOTIDE SEQUENCE [LARGE SCALE GENOMIC DNA]</scope>
    <source>
        <strain evidence="1">DUOXIRENSHENG_FW03</strain>
        <tissue evidence="1">Leaves</tissue>
    </source>
</reference>